<proteinExistence type="predicted"/>
<evidence type="ECO:0000313" key="3">
    <source>
        <dbReference type="Proteomes" id="UP000316621"/>
    </source>
</evidence>
<accession>A0A4Y7ICZ7</accession>
<dbReference type="EMBL" id="CM010715">
    <property type="protein sequence ID" value="RZC46793.1"/>
    <property type="molecule type" value="Genomic_DNA"/>
</dbReference>
<gene>
    <name evidence="2" type="ORF">C5167_039733</name>
</gene>
<sequence>MYLCRDSEMDGYEFIKSNPDGIATSQAMNPVNETPVNGDRVIRKGAGPNSGGHVQM</sequence>
<reference evidence="2 3" key="1">
    <citation type="journal article" date="2018" name="Science">
        <title>The opium poppy genome and morphinan production.</title>
        <authorList>
            <person name="Guo L."/>
            <person name="Winzer T."/>
            <person name="Yang X."/>
            <person name="Li Y."/>
            <person name="Ning Z."/>
            <person name="He Z."/>
            <person name="Teodor R."/>
            <person name="Lu Y."/>
            <person name="Bowser T.A."/>
            <person name="Graham I.A."/>
            <person name="Ye K."/>
        </authorList>
    </citation>
    <scope>NUCLEOTIDE SEQUENCE [LARGE SCALE GENOMIC DNA]</scope>
    <source>
        <strain evidence="3">cv. HN1</strain>
        <tissue evidence="2">Leaves</tissue>
    </source>
</reference>
<feature type="region of interest" description="Disordered" evidence="1">
    <location>
        <begin position="32"/>
        <end position="56"/>
    </location>
</feature>
<protein>
    <submittedName>
        <fullName evidence="2">Uncharacterized protein</fullName>
    </submittedName>
</protein>
<keyword evidence="3" id="KW-1185">Reference proteome</keyword>
<dbReference type="Proteomes" id="UP000316621">
    <property type="component" value="Chromosome 1"/>
</dbReference>
<name>A0A4Y7ICZ7_PAPSO</name>
<evidence type="ECO:0000256" key="1">
    <source>
        <dbReference type="SAM" id="MobiDB-lite"/>
    </source>
</evidence>
<organism evidence="2 3">
    <name type="scientific">Papaver somniferum</name>
    <name type="common">Opium poppy</name>
    <dbReference type="NCBI Taxonomy" id="3469"/>
    <lineage>
        <taxon>Eukaryota</taxon>
        <taxon>Viridiplantae</taxon>
        <taxon>Streptophyta</taxon>
        <taxon>Embryophyta</taxon>
        <taxon>Tracheophyta</taxon>
        <taxon>Spermatophyta</taxon>
        <taxon>Magnoliopsida</taxon>
        <taxon>Ranunculales</taxon>
        <taxon>Papaveraceae</taxon>
        <taxon>Papaveroideae</taxon>
        <taxon>Papaver</taxon>
    </lineage>
</organism>
<evidence type="ECO:0000313" key="2">
    <source>
        <dbReference type="EMBL" id="RZC46793.1"/>
    </source>
</evidence>
<dbReference type="AlphaFoldDB" id="A0A4Y7ICZ7"/>
<dbReference type="Gramene" id="RZC46793">
    <property type="protein sequence ID" value="RZC46793"/>
    <property type="gene ID" value="C5167_039733"/>
</dbReference>